<dbReference type="Proteomes" id="UP000246740">
    <property type="component" value="Unassembled WGS sequence"/>
</dbReference>
<gene>
    <name evidence="1" type="ORF">BCV70DRAFT_26789</name>
</gene>
<keyword evidence="2" id="KW-1185">Reference proteome</keyword>
<proteinExistence type="predicted"/>
<accession>A0A317XKC6</accession>
<evidence type="ECO:0000313" key="2">
    <source>
        <dbReference type="Proteomes" id="UP000246740"/>
    </source>
</evidence>
<organism evidence="1 2">
    <name type="scientific">Testicularia cyperi</name>
    <dbReference type="NCBI Taxonomy" id="1882483"/>
    <lineage>
        <taxon>Eukaryota</taxon>
        <taxon>Fungi</taxon>
        <taxon>Dikarya</taxon>
        <taxon>Basidiomycota</taxon>
        <taxon>Ustilaginomycotina</taxon>
        <taxon>Ustilaginomycetes</taxon>
        <taxon>Ustilaginales</taxon>
        <taxon>Anthracoideaceae</taxon>
        <taxon>Testicularia</taxon>
    </lineage>
</organism>
<sequence>MCIRFRVPRCRKRQEARKVGQQLCERPSPTSERVKRPSLSRLQVAGGRRRWQQSVAAASQATTVPVAQTEFPPAVVEARGNSSHETRWLTGLALRSPPSIHPPLVFFFLAKRRGEGTAFHRKRTGKYWSAGLCYSMPYKSTYSPRLDQWHDRR</sequence>
<name>A0A317XKC6_9BASI</name>
<evidence type="ECO:0000313" key="1">
    <source>
        <dbReference type="EMBL" id="PWY98734.1"/>
    </source>
</evidence>
<dbReference type="InParanoid" id="A0A317XKC6"/>
<dbReference type="EMBL" id="KZ819197">
    <property type="protein sequence ID" value="PWY98734.1"/>
    <property type="molecule type" value="Genomic_DNA"/>
</dbReference>
<protein>
    <submittedName>
        <fullName evidence="1">Uncharacterized protein</fullName>
    </submittedName>
</protein>
<dbReference type="AlphaFoldDB" id="A0A317XKC6"/>
<reference evidence="1 2" key="1">
    <citation type="journal article" date="2018" name="Mol. Biol. Evol.">
        <title>Broad Genomic Sampling Reveals a Smut Pathogenic Ancestry of the Fungal Clade Ustilaginomycotina.</title>
        <authorList>
            <person name="Kijpornyongpan T."/>
            <person name="Mondo S.J."/>
            <person name="Barry K."/>
            <person name="Sandor L."/>
            <person name="Lee J."/>
            <person name="Lipzen A."/>
            <person name="Pangilinan J."/>
            <person name="LaButti K."/>
            <person name="Hainaut M."/>
            <person name="Henrissat B."/>
            <person name="Grigoriev I.V."/>
            <person name="Spatafora J.W."/>
            <person name="Aime M.C."/>
        </authorList>
    </citation>
    <scope>NUCLEOTIDE SEQUENCE [LARGE SCALE GENOMIC DNA]</scope>
    <source>
        <strain evidence="1 2">MCA 3645</strain>
    </source>
</reference>